<dbReference type="Proteomes" id="UP000214618">
    <property type="component" value="Chromosome"/>
</dbReference>
<dbReference type="PRINTS" id="PR00111">
    <property type="entry name" value="ABHYDROLASE"/>
</dbReference>
<dbReference type="Gene3D" id="3.40.50.1820">
    <property type="entry name" value="alpha/beta hydrolase"/>
    <property type="match status" value="1"/>
</dbReference>
<dbReference type="SUPFAM" id="SSF53474">
    <property type="entry name" value="alpha/beta-Hydrolases"/>
    <property type="match status" value="1"/>
</dbReference>
<dbReference type="Pfam" id="PF12146">
    <property type="entry name" value="Hydrolase_4"/>
    <property type="match status" value="1"/>
</dbReference>
<keyword evidence="1" id="KW-1133">Transmembrane helix</keyword>
<dbReference type="OrthoDB" id="9776685at2"/>
<dbReference type="GeneID" id="56472752"/>
<dbReference type="InterPro" id="IPR029058">
    <property type="entry name" value="AB_hydrolase_fold"/>
</dbReference>
<dbReference type="PANTHER" id="PTHR43358">
    <property type="entry name" value="ALPHA/BETA-HYDROLASE"/>
    <property type="match status" value="1"/>
</dbReference>
<evidence type="ECO:0000313" key="4">
    <source>
        <dbReference type="Proteomes" id="UP000214618"/>
    </source>
</evidence>
<dbReference type="InterPro" id="IPR000073">
    <property type="entry name" value="AB_hydrolase_1"/>
</dbReference>
<dbReference type="GO" id="GO:0016787">
    <property type="term" value="F:hydrolase activity"/>
    <property type="evidence" value="ECO:0007669"/>
    <property type="project" value="UniProtKB-KW"/>
</dbReference>
<protein>
    <submittedName>
        <fullName evidence="3">Alpha/beta hydrolase</fullName>
    </submittedName>
</protein>
<dbReference type="InterPro" id="IPR052920">
    <property type="entry name" value="DNA-binding_regulatory"/>
</dbReference>
<reference evidence="3 4" key="1">
    <citation type="submission" date="2016-10" db="EMBL/GenBank/DDBJ databases">
        <title>The whole genome sequencing and assembly of Bacillus simplex DSM 1321 strain.</title>
        <authorList>
            <person name="Park M.-K."/>
            <person name="Lee Y.-J."/>
            <person name="Yi H."/>
            <person name="Bahn Y.-S."/>
            <person name="Kim J.F."/>
            <person name="Lee D.-W."/>
        </authorList>
    </citation>
    <scope>NUCLEOTIDE SEQUENCE [LARGE SCALE GENOMIC DNA]</scope>
    <source>
        <strain evidence="3 4">DSM 1321</strain>
    </source>
</reference>
<accession>A0A223EFE7</accession>
<dbReference type="EMBL" id="CP017704">
    <property type="protein sequence ID" value="ASS93984.1"/>
    <property type="molecule type" value="Genomic_DNA"/>
</dbReference>
<sequence>MKKFSIAAICIIVILVVMYGFTGNYFYNIALNPNKEKDFLSDNPHLAQSEAVSGEVAESSKLADAKFAKEHQPDEMSIVSADQLKLSAKLYENNNNDHKWAIIVHGYTGNNTQMIRWVRNFHGNGYNVLAPDLRGHGRSEGDYIGMGWDDRKDMLLWIKQITDKDPQADIALFGISMGGATVMMTSGEKLPSNVKVIIEDCGYSSVMDVFTYQLDDLFGLPKFPVMNAANTVTKLRAGYDLTEASAVKQVLKSKKPMLFIHGEDDSFVPYSMLDDVYNAANVDKEKLIISGAGHGEAELVDPEKYWNKVWGFVDKYME</sequence>
<feature type="domain" description="Serine aminopeptidase S33" evidence="2">
    <location>
        <begin position="102"/>
        <end position="194"/>
    </location>
</feature>
<dbReference type="InterPro" id="IPR022742">
    <property type="entry name" value="Hydrolase_4"/>
</dbReference>
<proteinExistence type="predicted"/>
<keyword evidence="3" id="KW-0378">Hydrolase</keyword>
<keyword evidence="1" id="KW-0812">Transmembrane</keyword>
<feature type="transmembrane region" description="Helical" evidence="1">
    <location>
        <begin position="6"/>
        <end position="27"/>
    </location>
</feature>
<dbReference type="AlphaFoldDB" id="A0A223EFE7"/>
<organism evidence="3 4">
    <name type="scientific">Peribacillus simplex NBRC 15720 = DSM 1321</name>
    <dbReference type="NCBI Taxonomy" id="1349754"/>
    <lineage>
        <taxon>Bacteria</taxon>
        <taxon>Bacillati</taxon>
        <taxon>Bacillota</taxon>
        <taxon>Bacilli</taxon>
        <taxon>Bacillales</taxon>
        <taxon>Bacillaceae</taxon>
        <taxon>Peribacillus</taxon>
    </lineage>
</organism>
<dbReference type="PANTHER" id="PTHR43358:SF4">
    <property type="entry name" value="ALPHA_BETA HYDROLASE FOLD-1 DOMAIN-CONTAINING PROTEIN"/>
    <property type="match status" value="1"/>
</dbReference>
<evidence type="ECO:0000259" key="2">
    <source>
        <dbReference type="Pfam" id="PF12146"/>
    </source>
</evidence>
<evidence type="ECO:0000313" key="3">
    <source>
        <dbReference type="EMBL" id="ASS93984.1"/>
    </source>
</evidence>
<name>A0A223EFE7_9BACI</name>
<dbReference type="RefSeq" id="WP_063235357.1">
    <property type="nucleotide sequence ID" value="NZ_BCVO01000025.1"/>
</dbReference>
<keyword evidence="1" id="KW-0472">Membrane</keyword>
<evidence type="ECO:0000256" key="1">
    <source>
        <dbReference type="SAM" id="Phobius"/>
    </source>
</evidence>
<gene>
    <name evidence="3" type="ORF">BS1321_08405</name>
</gene>